<protein>
    <submittedName>
        <fullName evidence="6">Acyl-CoA synthetase short-chain family member 3, mitochondrial (Acetate--CoA ligase 3) (Acyl-CoA synthetas e short-chain family member 3) (Propionate--CoA ligase)</fullName>
    </submittedName>
</protein>
<dbReference type="Gene3D" id="3.40.50.12780">
    <property type="entry name" value="N-terminal domain of ligase-like"/>
    <property type="match status" value="1"/>
</dbReference>
<keyword evidence="6" id="KW-0436">Ligase</keyword>
<reference evidence="6 7" key="2">
    <citation type="submission" date="2024-05" db="EMBL/GenBank/DDBJ databases">
        <authorList>
            <person name="Chen Y."/>
            <person name="Shah S."/>
            <person name="Dougan E. K."/>
            <person name="Thang M."/>
            <person name="Chan C."/>
        </authorList>
    </citation>
    <scope>NUCLEOTIDE SEQUENCE [LARGE SCALE GENOMIC DNA]</scope>
</reference>
<dbReference type="Gene3D" id="3.30.300.30">
    <property type="match status" value="1"/>
</dbReference>
<evidence type="ECO:0000313" key="6">
    <source>
        <dbReference type="EMBL" id="CAL4768903.1"/>
    </source>
</evidence>
<evidence type="ECO:0000313" key="5">
    <source>
        <dbReference type="EMBL" id="CAI3981591.1"/>
    </source>
</evidence>
<evidence type="ECO:0000313" key="7">
    <source>
        <dbReference type="Proteomes" id="UP001152797"/>
    </source>
</evidence>
<dbReference type="PANTHER" id="PTHR43347:SF3">
    <property type="entry name" value="ACYL-COA SYNTHETASE SHORT-CHAIN FAMILY MEMBER 3, MITOCHONDRIAL"/>
    <property type="match status" value="1"/>
</dbReference>
<organism evidence="5">
    <name type="scientific">Cladocopium goreaui</name>
    <dbReference type="NCBI Taxonomy" id="2562237"/>
    <lineage>
        <taxon>Eukaryota</taxon>
        <taxon>Sar</taxon>
        <taxon>Alveolata</taxon>
        <taxon>Dinophyceae</taxon>
        <taxon>Suessiales</taxon>
        <taxon>Symbiodiniaceae</taxon>
        <taxon>Cladocopium</taxon>
    </lineage>
</organism>
<evidence type="ECO:0000256" key="1">
    <source>
        <dbReference type="ARBA" id="ARBA00006432"/>
    </source>
</evidence>
<accession>A0A9P1FMQ9</accession>
<dbReference type="Pfam" id="PF13193">
    <property type="entry name" value="AMP-binding_C"/>
    <property type="match status" value="1"/>
</dbReference>
<dbReference type="AlphaFoldDB" id="A0A9P1FMQ9"/>
<dbReference type="InterPro" id="IPR000873">
    <property type="entry name" value="AMP-dep_synth/lig_dom"/>
</dbReference>
<reference evidence="5" key="1">
    <citation type="submission" date="2022-10" db="EMBL/GenBank/DDBJ databases">
        <authorList>
            <person name="Chen Y."/>
            <person name="Dougan E. K."/>
            <person name="Chan C."/>
            <person name="Rhodes N."/>
            <person name="Thang M."/>
        </authorList>
    </citation>
    <scope>NUCLEOTIDE SEQUENCE</scope>
</reference>
<name>A0A9P1FMQ9_9DINO</name>
<dbReference type="SUPFAM" id="SSF56801">
    <property type="entry name" value="Acetyl-CoA synthetase-like"/>
    <property type="match status" value="1"/>
</dbReference>
<proteinExistence type="inferred from homology"/>
<dbReference type="InterPro" id="IPR042099">
    <property type="entry name" value="ANL_N_sf"/>
</dbReference>
<dbReference type="Pfam" id="PF00501">
    <property type="entry name" value="AMP-binding"/>
    <property type="match status" value="1"/>
</dbReference>
<dbReference type="PANTHER" id="PTHR43347">
    <property type="entry name" value="ACYL-COA SYNTHETASE"/>
    <property type="match status" value="1"/>
</dbReference>
<dbReference type="InterPro" id="IPR025110">
    <property type="entry name" value="AMP-bd_C"/>
</dbReference>
<dbReference type="OrthoDB" id="3352408at2759"/>
<dbReference type="InterPro" id="IPR045851">
    <property type="entry name" value="AMP-bd_C_sf"/>
</dbReference>
<dbReference type="EMBL" id="CAMXCT030000646">
    <property type="protein sequence ID" value="CAL4768903.1"/>
    <property type="molecule type" value="Genomic_DNA"/>
</dbReference>
<feature type="domain" description="AMP-dependent synthetase/ligase" evidence="2">
    <location>
        <begin position="102"/>
        <end position="477"/>
    </location>
</feature>
<gene>
    <name evidence="5" type="ORF">C1SCF055_LOCUS9363</name>
</gene>
<comment type="caution">
    <text evidence="5">The sequence shown here is derived from an EMBL/GenBank/DDBJ whole genome shotgun (WGS) entry which is preliminary data.</text>
</comment>
<dbReference type="Pfam" id="PF16177">
    <property type="entry name" value="ACAS_N"/>
    <property type="match status" value="1"/>
</dbReference>
<evidence type="ECO:0000259" key="3">
    <source>
        <dbReference type="Pfam" id="PF13193"/>
    </source>
</evidence>
<feature type="non-terminal residue" evidence="5">
    <location>
        <position position="690"/>
    </location>
</feature>
<dbReference type="PROSITE" id="PS00455">
    <property type="entry name" value="AMP_BINDING"/>
    <property type="match status" value="1"/>
</dbReference>
<dbReference type="InterPro" id="IPR032387">
    <property type="entry name" value="ACAS_N"/>
</dbReference>
<feature type="domain" description="AMP-binding enzyme C-terminal" evidence="3">
    <location>
        <begin position="540"/>
        <end position="619"/>
    </location>
</feature>
<comment type="similarity">
    <text evidence="1">Belongs to the ATP-dependent AMP-binding enzyme family.</text>
</comment>
<evidence type="ECO:0000259" key="2">
    <source>
        <dbReference type="Pfam" id="PF00501"/>
    </source>
</evidence>
<feature type="domain" description="Acetyl-coenzyme A synthetase N-terminal" evidence="4">
    <location>
        <begin position="36"/>
        <end position="90"/>
    </location>
</feature>
<dbReference type="EMBL" id="CAMXCT020000646">
    <property type="protein sequence ID" value="CAL1134966.1"/>
    <property type="molecule type" value="Genomic_DNA"/>
</dbReference>
<keyword evidence="7" id="KW-1185">Reference proteome</keyword>
<dbReference type="GO" id="GO:0050218">
    <property type="term" value="F:propionate-CoA ligase activity"/>
    <property type="evidence" value="ECO:0007669"/>
    <property type="project" value="TreeGrafter"/>
</dbReference>
<dbReference type="Proteomes" id="UP001152797">
    <property type="component" value="Unassembled WGS sequence"/>
</dbReference>
<dbReference type="EMBL" id="CAMXCT010000646">
    <property type="protein sequence ID" value="CAI3981591.1"/>
    <property type="molecule type" value="Genomic_DNA"/>
</dbReference>
<dbReference type="InterPro" id="IPR020845">
    <property type="entry name" value="AMP-binding_CS"/>
</dbReference>
<evidence type="ECO:0000259" key="4">
    <source>
        <dbReference type="Pfam" id="PF16177"/>
    </source>
</evidence>
<sequence length="690" mass="75368">MAARLLWRWNVEAKRLPLLEARHQLVFRRCVARNTYEEQHHRSIQNPEGFWSDAAADISWIRKWHTVLDRSKPPFYRWFAGGQLNMCYNAVDRHVEAGLGAQTALIYDSPLTKVKKTFTFEQLRDEVAKVAGCLASKGVGRADRVVIYMPMIPEAVFAMLACARLGAVHSVVFGGFAGPELATRIRDAQPKAVIWASCGIEPKGPISYQPMLTEAFEILDSKPPVSLCKQRPELPADLSSDDLDWDVEIPKAKMAGCVAVEATDPLYVLYTSGSTGTPKGVVRDTGGYAVALKSSMTNFMKTFKGETYWAASDIGWVVGHSYIVYGPLIQGCATVLYEGKPVGTPDAGAFWRVIEDYSVRSLFAAPTALRAIRRVDPEGDLIRKHDLSSLRSLFVAGERCDPETSEFFATTLQTGFYDNWWQTETGHPICGLQDEAIGRKDGSTSLPLYGFDVVVLDDHGVPVNVPNQAGSLLVKLPLPPGTFPTLWKNDAGFLKSYMEAFPGYFSTGDAGVIDEQGYVTVLERSDDIINVAAHRLSCGQIEASIKAHPDVNDCAVVGAADPVKGQVPLALLVLNDVLSKDCDTIVQEVKDKVRHDIGAIASLAGATVVEQLPKTRSGKVLRKNIRGMADGKLPPIPGTIENPPALDFALEGLKRMGFAKGLASVQTNKALVEQTIIESSAFKIFHDLSS</sequence>